<organism evidence="7 8">
    <name type="scientific">Cuscuta europaea</name>
    <name type="common">European dodder</name>
    <dbReference type="NCBI Taxonomy" id="41803"/>
    <lineage>
        <taxon>Eukaryota</taxon>
        <taxon>Viridiplantae</taxon>
        <taxon>Streptophyta</taxon>
        <taxon>Embryophyta</taxon>
        <taxon>Tracheophyta</taxon>
        <taxon>Spermatophyta</taxon>
        <taxon>Magnoliopsida</taxon>
        <taxon>eudicotyledons</taxon>
        <taxon>Gunneridae</taxon>
        <taxon>Pentapetalae</taxon>
        <taxon>asterids</taxon>
        <taxon>lamiids</taxon>
        <taxon>Solanales</taxon>
        <taxon>Convolvulaceae</taxon>
        <taxon>Cuscuteae</taxon>
        <taxon>Cuscuta</taxon>
        <taxon>Cuscuta subgen. Cuscuta</taxon>
    </lineage>
</organism>
<comment type="caution">
    <text evidence="7">The sequence shown here is derived from an EMBL/GenBank/DDBJ whole genome shotgun (WGS) entry which is preliminary data.</text>
</comment>
<evidence type="ECO:0000256" key="5">
    <source>
        <dbReference type="SAM" id="MobiDB-lite"/>
    </source>
</evidence>
<keyword evidence="2" id="KW-0472">Membrane</keyword>
<dbReference type="GO" id="GO:0004672">
    <property type="term" value="F:protein kinase activity"/>
    <property type="evidence" value="ECO:0007669"/>
    <property type="project" value="InterPro"/>
</dbReference>
<dbReference type="FunFam" id="1.10.510.10:FF:000095">
    <property type="entry name" value="protein STRUBBELIG-RECEPTOR FAMILY 8"/>
    <property type="match status" value="1"/>
</dbReference>
<dbReference type="CDD" id="cd14066">
    <property type="entry name" value="STKc_IRAK"/>
    <property type="match status" value="1"/>
</dbReference>
<dbReference type="AlphaFoldDB" id="A0A9P1A000"/>
<dbReference type="InterPro" id="IPR011009">
    <property type="entry name" value="Kinase-like_dom_sf"/>
</dbReference>
<dbReference type="InterPro" id="IPR000719">
    <property type="entry name" value="Prot_kinase_dom"/>
</dbReference>
<keyword evidence="2" id="KW-1003">Cell membrane</keyword>
<proteinExistence type="predicted"/>
<comment type="subcellular location">
    <subcellularLocation>
        <location evidence="1">Cell membrane</location>
    </subcellularLocation>
</comment>
<dbReference type="OrthoDB" id="4062651at2759"/>
<dbReference type="InterPro" id="IPR008271">
    <property type="entry name" value="Ser/Thr_kinase_AS"/>
</dbReference>
<feature type="region of interest" description="Disordered" evidence="5">
    <location>
        <begin position="12"/>
        <end position="42"/>
    </location>
</feature>
<dbReference type="Gene3D" id="3.30.200.20">
    <property type="entry name" value="Phosphorylase Kinase, domain 1"/>
    <property type="match status" value="1"/>
</dbReference>
<evidence type="ECO:0000256" key="1">
    <source>
        <dbReference type="ARBA" id="ARBA00004236"/>
    </source>
</evidence>
<dbReference type="Pfam" id="PF07714">
    <property type="entry name" value="PK_Tyr_Ser-Thr"/>
    <property type="match status" value="1"/>
</dbReference>
<evidence type="ECO:0000313" key="7">
    <source>
        <dbReference type="EMBL" id="CAH9118556.1"/>
    </source>
</evidence>
<keyword evidence="8" id="KW-1185">Reference proteome</keyword>
<keyword evidence="4" id="KW-0067">ATP-binding</keyword>
<evidence type="ECO:0000256" key="4">
    <source>
        <dbReference type="ARBA" id="ARBA00022840"/>
    </source>
</evidence>
<evidence type="ECO:0000256" key="2">
    <source>
        <dbReference type="ARBA" id="ARBA00022475"/>
    </source>
</evidence>
<evidence type="ECO:0000259" key="6">
    <source>
        <dbReference type="PROSITE" id="PS50011"/>
    </source>
</evidence>
<dbReference type="PROSITE" id="PS50011">
    <property type="entry name" value="PROTEIN_KINASE_DOM"/>
    <property type="match status" value="1"/>
</dbReference>
<dbReference type="InterPro" id="IPR050823">
    <property type="entry name" value="Plant_Ser_Thr_Prot_Kinase"/>
</dbReference>
<dbReference type="InterPro" id="IPR001245">
    <property type="entry name" value="Ser-Thr/Tyr_kinase_cat_dom"/>
</dbReference>
<reference evidence="7" key="1">
    <citation type="submission" date="2022-07" db="EMBL/GenBank/DDBJ databases">
        <authorList>
            <person name="Macas J."/>
            <person name="Novak P."/>
            <person name="Neumann P."/>
        </authorList>
    </citation>
    <scope>NUCLEOTIDE SEQUENCE</scope>
</reference>
<dbReference type="SUPFAM" id="SSF56112">
    <property type="entry name" value="Protein kinase-like (PK-like)"/>
    <property type="match status" value="1"/>
</dbReference>
<sequence>MTLKIVINHMTPRCFKPSGTPSPVDQSTKNQQESKHPSSQRISVQDLSNHGWPLLSAGYLSSNSVIGSNLTVFTLSELRLITSNFSVHNFLGMGGFGPVHKGIIDDEPVTVKRLNLEGAQGHREWLAEVIMLAQLKHPNLVKLIGYCWESNDRLLVYEYMNRGSLEDLLFGRHRACLPWMTRLKIVLGTAKGLAFLHEEEVPVIYRDFKASNILLDSDYTAKLSDFGLARDGPEGDKTHVTTRIVGTHGYTAPEYLMTGHLTSLSDVYSFGVVLLEILTGRRAIDMRRPWREQHLVEWAKPYLKNIHKLNKIMDPRLNGEYSTEEVKRVAALAHKCLSHHPKFRPTMNYVVKRLEHVLELQGIPFEPLIYVPPFQSQKDVSNVKTNEDETEKVQNEKSFCEDEDKVVAKKEHIVTNMDRVN</sequence>
<keyword evidence="3" id="KW-0547">Nucleotide-binding</keyword>
<dbReference type="GO" id="GO:0005524">
    <property type="term" value="F:ATP binding"/>
    <property type="evidence" value="ECO:0007669"/>
    <property type="project" value="UniProtKB-KW"/>
</dbReference>
<accession>A0A9P1A000</accession>
<protein>
    <recommendedName>
        <fullName evidence="6">Protein kinase domain-containing protein</fullName>
    </recommendedName>
</protein>
<feature type="compositionally biased region" description="Polar residues" evidence="5">
    <location>
        <begin position="19"/>
        <end position="42"/>
    </location>
</feature>
<evidence type="ECO:0000313" key="8">
    <source>
        <dbReference type="Proteomes" id="UP001152484"/>
    </source>
</evidence>
<name>A0A9P1A000_CUSEU</name>
<dbReference type="Gene3D" id="1.10.510.10">
    <property type="entry name" value="Transferase(Phosphotransferase) domain 1"/>
    <property type="match status" value="1"/>
</dbReference>
<gene>
    <name evidence="7" type="ORF">CEURO_LOCUS21991</name>
</gene>
<feature type="domain" description="Protein kinase" evidence="6">
    <location>
        <begin position="85"/>
        <end position="359"/>
    </location>
</feature>
<dbReference type="EMBL" id="CAMAPE010000077">
    <property type="protein sequence ID" value="CAH9118556.1"/>
    <property type="molecule type" value="Genomic_DNA"/>
</dbReference>
<evidence type="ECO:0000256" key="3">
    <source>
        <dbReference type="ARBA" id="ARBA00022741"/>
    </source>
</evidence>
<dbReference type="FunFam" id="3.30.200.20:FF:000162">
    <property type="entry name" value="Adenine nucleotide alpha hydrolase-like domain kinase"/>
    <property type="match status" value="1"/>
</dbReference>
<dbReference type="PROSITE" id="PS00108">
    <property type="entry name" value="PROTEIN_KINASE_ST"/>
    <property type="match status" value="1"/>
</dbReference>
<dbReference type="PANTHER" id="PTHR45621">
    <property type="entry name" value="OS01G0588500 PROTEIN-RELATED"/>
    <property type="match status" value="1"/>
</dbReference>
<dbReference type="Proteomes" id="UP001152484">
    <property type="component" value="Unassembled WGS sequence"/>
</dbReference>